<reference evidence="3 4" key="1">
    <citation type="journal article" date="2015" name="Stand. Genomic Sci.">
        <title>Genomic Encyclopedia of Bacterial and Archaeal Type Strains, Phase III: the genomes of soil and plant-associated and newly described type strains.</title>
        <authorList>
            <person name="Whitman W.B."/>
            <person name="Woyke T."/>
            <person name="Klenk H.P."/>
            <person name="Zhou Y."/>
            <person name="Lilburn T.G."/>
            <person name="Beck B.J."/>
            <person name="De Vos P."/>
            <person name="Vandamme P."/>
            <person name="Eisen J.A."/>
            <person name="Garrity G."/>
            <person name="Hugenholtz P."/>
            <person name="Kyrpides N.C."/>
        </authorList>
    </citation>
    <scope>NUCLEOTIDE SEQUENCE [LARGE SCALE GENOMIC DNA]</scope>
    <source>
        <strain evidence="3 4">CGMCC 1.7748</strain>
    </source>
</reference>
<sequence length="288" mass="31282">MAIDYDRLMGLRIPEAAHSYTPRDVMFYALSVGLGADPLSREQLAFVTEKDLRVLPTFASVLSHVGLWTHHPDAGIDASHVLHGGHALTLHRPLPVEATVIARWRVADIVDKGEGRGALVLTETDISDKHSGETLATVTEVVMCRADGGFGGPPRPPLPPPHRLPERAPDHVCDLPSLPQTALLYRLNGDYNPLHCDPDYAAAAGFPGPVLHGLATYGFAGHAVLRTLCDYDPARLRALSCRFVAPAYPGDTFRTEIWLDGDVVSYRTRALERDVIVLSNGRGEIVPA</sequence>
<dbReference type="AlphaFoldDB" id="A0A562KE54"/>
<proteinExistence type="predicted"/>
<dbReference type="EMBL" id="VLKK01000006">
    <property type="protein sequence ID" value="TWH93686.1"/>
    <property type="molecule type" value="Genomic_DNA"/>
</dbReference>
<dbReference type="PANTHER" id="PTHR13078">
    <property type="entry name" value="PEROXISOMAL MULTIFUNCTIONAL ENZYME TYPE 2-RELATED"/>
    <property type="match status" value="1"/>
</dbReference>
<dbReference type="Pfam" id="PF22622">
    <property type="entry name" value="MFE-2_hydrat-2_N"/>
    <property type="match status" value="1"/>
</dbReference>
<dbReference type="GO" id="GO:0044594">
    <property type="term" value="F:17-beta-hydroxysteroid dehydrogenase (NAD+) activity"/>
    <property type="evidence" value="ECO:0007669"/>
    <property type="project" value="TreeGrafter"/>
</dbReference>
<dbReference type="InterPro" id="IPR029069">
    <property type="entry name" value="HotDog_dom_sf"/>
</dbReference>
<organism evidence="3 4">
    <name type="scientific">Sphingobium wenxiniae (strain DSM 21828 / CGMCC 1.7748 / JZ-1)</name>
    <dbReference type="NCBI Taxonomy" id="595605"/>
    <lineage>
        <taxon>Bacteria</taxon>
        <taxon>Pseudomonadati</taxon>
        <taxon>Pseudomonadota</taxon>
        <taxon>Alphaproteobacteria</taxon>
        <taxon>Sphingomonadales</taxon>
        <taxon>Sphingomonadaceae</taxon>
        <taxon>Sphingobium</taxon>
    </lineage>
</organism>
<gene>
    <name evidence="3" type="ORF">IQ35_01895</name>
</gene>
<feature type="domain" description="Peroxisomal multifunctional enzyme type 2-like N-terminal" evidence="2">
    <location>
        <begin position="19"/>
        <end position="145"/>
    </location>
</feature>
<dbReference type="Gene3D" id="3.10.129.10">
    <property type="entry name" value="Hotdog Thioesterase"/>
    <property type="match status" value="1"/>
</dbReference>
<dbReference type="RefSeq" id="WP_145072935.1">
    <property type="nucleotide sequence ID" value="NZ_JACIIY010000004.1"/>
</dbReference>
<dbReference type="GO" id="GO:0006635">
    <property type="term" value="P:fatty acid beta-oxidation"/>
    <property type="evidence" value="ECO:0007669"/>
    <property type="project" value="TreeGrafter"/>
</dbReference>
<evidence type="ECO:0000259" key="2">
    <source>
        <dbReference type="Pfam" id="PF22622"/>
    </source>
</evidence>
<evidence type="ECO:0000313" key="3">
    <source>
        <dbReference type="EMBL" id="TWH93686.1"/>
    </source>
</evidence>
<dbReference type="InterPro" id="IPR054357">
    <property type="entry name" value="MFE-2_N"/>
</dbReference>
<dbReference type="CDD" id="cd03448">
    <property type="entry name" value="HDE_HSD"/>
    <property type="match status" value="1"/>
</dbReference>
<accession>A0A562KE54</accession>
<dbReference type="GO" id="GO:0004300">
    <property type="term" value="F:enoyl-CoA hydratase activity"/>
    <property type="evidence" value="ECO:0007669"/>
    <property type="project" value="TreeGrafter"/>
</dbReference>
<dbReference type="GO" id="GO:0003857">
    <property type="term" value="F:(3S)-3-hydroxyacyl-CoA dehydrogenase (NAD+) activity"/>
    <property type="evidence" value="ECO:0007669"/>
    <property type="project" value="TreeGrafter"/>
</dbReference>
<comment type="caution">
    <text evidence="3">The sequence shown here is derived from an EMBL/GenBank/DDBJ whole genome shotgun (WGS) entry which is preliminary data.</text>
</comment>
<evidence type="ECO:0000259" key="1">
    <source>
        <dbReference type="Pfam" id="PF01575"/>
    </source>
</evidence>
<dbReference type="InterPro" id="IPR002539">
    <property type="entry name" value="MaoC-like_dom"/>
</dbReference>
<dbReference type="Pfam" id="PF01575">
    <property type="entry name" value="MaoC_dehydratas"/>
    <property type="match status" value="1"/>
</dbReference>
<dbReference type="Proteomes" id="UP000316624">
    <property type="component" value="Unassembled WGS sequence"/>
</dbReference>
<dbReference type="SUPFAM" id="SSF54637">
    <property type="entry name" value="Thioesterase/thiol ester dehydrase-isomerase"/>
    <property type="match status" value="2"/>
</dbReference>
<name>A0A562KE54_SPHWJ</name>
<protein>
    <submittedName>
        <fullName evidence="3">Acyl dehydratase</fullName>
    </submittedName>
</protein>
<evidence type="ECO:0000313" key="4">
    <source>
        <dbReference type="Proteomes" id="UP000316624"/>
    </source>
</evidence>
<feature type="domain" description="MaoC-like" evidence="1">
    <location>
        <begin position="165"/>
        <end position="276"/>
    </location>
</feature>
<dbReference type="PANTHER" id="PTHR13078:SF56">
    <property type="entry name" value="PEROXISOMAL MULTIFUNCTIONAL ENZYME TYPE 2"/>
    <property type="match status" value="1"/>
</dbReference>
<keyword evidence="4" id="KW-1185">Reference proteome</keyword>